<dbReference type="SUPFAM" id="SSF55681">
    <property type="entry name" value="Class II aaRS and biotin synthetases"/>
    <property type="match status" value="1"/>
</dbReference>
<keyword evidence="2" id="KW-0436">Ligase</keyword>
<dbReference type="InterPro" id="IPR045864">
    <property type="entry name" value="aa-tRNA-synth_II/BPL/LPL"/>
</dbReference>
<proteinExistence type="predicted"/>
<dbReference type="GO" id="GO:0016874">
    <property type="term" value="F:ligase activity"/>
    <property type="evidence" value="ECO:0007669"/>
    <property type="project" value="UniProtKB-KW"/>
</dbReference>
<gene>
    <name evidence="2" type="ORF">H9871_01955</name>
</gene>
<evidence type="ECO:0000259" key="1">
    <source>
        <dbReference type="PROSITE" id="PS51733"/>
    </source>
</evidence>
<dbReference type="Gene3D" id="3.30.930.10">
    <property type="entry name" value="Bira Bifunctional Protein, Domain 2"/>
    <property type="match status" value="1"/>
</dbReference>
<dbReference type="EMBL" id="DXGD01000074">
    <property type="protein sequence ID" value="HIW98886.1"/>
    <property type="molecule type" value="Genomic_DNA"/>
</dbReference>
<dbReference type="PROSITE" id="PS51733">
    <property type="entry name" value="BPL_LPL_CATALYTIC"/>
    <property type="match status" value="1"/>
</dbReference>
<name>A0A9D1S2R0_9MICC</name>
<dbReference type="Pfam" id="PF21948">
    <property type="entry name" value="LplA-B_cat"/>
    <property type="match status" value="1"/>
</dbReference>
<protein>
    <submittedName>
        <fullName evidence="2">Lipoate--protein ligase family protein</fullName>
    </submittedName>
</protein>
<sequence length="248" mass="27122">MSAHPAEELLVHRQRHSLGAEQDLDRALQLLQGTQQDERHPGTPVTPPMLRMYRPVPTVAFGQRDARLPGFEAAAAAARDHGFEPLIRRAGGRAAAYHPGSLVIDHIEPDTHAIAASRDRFVRFGQLITHALRSCGVDARLGPIPHEYCVGEHSVHAVSPAERDVRIKVVGTAQRVIRTGWLFSSAIIVEDGRTIRHVLTDVYSALGLTWDPLTAGALDMVSPGVTLDAVEAAVLQEYSRSRTLRDLP</sequence>
<accession>A0A9D1S2R0</accession>
<dbReference type="AlphaFoldDB" id="A0A9D1S2R0"/>
<comment type="caution">
    <text evidence="2">The sequence shown here is derived from an EMBL/GenBank/DDBJ whole genome shotgun (WGS) entry which is preliminary data.</text>
</comment>
<evidence type="ECO:0000313" key="2">
    <source>
        <dbReference type="EMBL" id="HIW98886.1"/>
    </source>
</evidence>
<dbReference type="Proteomes" id="UP000824151">
    <property type="component" value="Unassembled WGS sequence"/>
</dbReference>
<reference evidence="2" key="2">
    <citation type="submission" date="2021-04" db="EMBL/GenBank/DDBJ databases">
        <authorList>
            <person name="Gilroy R."/>
        </authorList>
    </citation>
    <scope>NUCLEOTIDE SEQUENCE</scope>
    <source>
        <strain evidence="2">ChiHejej3B27-3195</strain>
    </source>
</reference>
<dbReference type="InterPro" id="IPR004143">
    <property type="entry name" value="BPL_LPL_catalytic"/>
</dbReference>
<organism evidence="2 3">
    <name type="scientific">Candidatus Nesterenkonia stercoripullorum</name>
    <dbReference type="NCBI Taxonomy" id="2838701"/>
    <lineage>
        <taxon>Bacteria</taxon>
        <taxon>Bacillati</taxon>
        <taxon>Actinomycetota</taxon>
        <taxon>Actinomycetes</taxon>
        <taxon>Micrococcales</taxon>
        <taxon>Micrococcaceae</taxon>
        <taxon>Nesterenkonia</taxon>
    </lineage>
</organism>
<reference evidence="2" key="1">
    <citation type="journal article" date="2021" name="PeerJ">
        <title>Extensive microbial diversity within the chicken gut microbiome revealed by metagenomics and culture.</title>
        <authorList>
            <person name="Gilroy R."/>
            <person name="Ravi A."/>
            <person name="Getino M."/>
            <person name="Pursley I."/>
            <person name="Horton D.L."/>
            <person name="Alikhan N.F."/>
            <person name="Baker D."/>
            <person name="Gharbi K."/>
            <person name="Hall N."/>
            <person name="Watson M."/>
            <person name="Adriaenssens E.M."/>
            <person name="Foster-Nyarko E."/>
            <person name="Jarju S."/>
            <person name="Secka A."/>
            <person name="Antonio M."/>
            <person name="Oren A."/>
            <person name="Chaudhuri R.R."/>
            <person name="La Ragione R."/>
            <person name="Hildebrand F."/>
            <person name="Pallen M.J."/>
        </authorList>
    </citation>
    <scope>NUCLEOTIDE SEQUENCE</scope>
    <source>
        <strain evidence="2">ChiHejej3B27-3195</strain>
    </source>
</reference>
<feature type="domain" description="BPL/LPL catalytic" evidence="1">
    <location>
        <begin position="44"/>
        <end position="246"/>
    </location>
</feature>
<evidence type="ECO:0000313" key="3">
    <source>
        <dbReference type="Proteomes" id="UP000824151"/>
    </source>
</evidence>